<dbReference type="Ensembl" id="ENSOABT00000010035.2">
    <property type="protein sequence ID" value="ENSOABP00000009697.1"/>
    <property type="gene ID" value="ENSOABG00000005170.2"/>
</dbReference>
<sequence>MATECDNRDAGKFSTVDSYIYPFQSNFIAKNQWKLFTCIIYDLDASSLEHNTHTKINIGLDQFIHQQSSDICQKSTSMINPVLKTVSTQYQRWVCNVLSSYWEE</sequence>
<evidence type="ECO:0000313" key="2">
    <source>
        <dbReference type="Proteomes" id="UP000472276"/>
    </source>
</evidence>
<evidence type="ECO:0000313" key="1">
    <source>
        <dbReference type="Ensembl" id="ENSOABP00000009697.1"/>
    </source>
</evidence>
<proteinExistence type="predicted"/>
<accession>A0A668RY06</accession>
<name>A0A668RY06_OREAU</name>
<protein>
    <submittedName>
        <fullName evidence="1">Uncharacterized protein</fullName>
    </submittedName>
</protein>
<dbReference type="Proteomes" id="UP000472276">
    <property type="component" value="Unassembled WGS sequence"/>
</dbReference>
<organism evidence="1 2">
    <name type="scientific">Oreochromis aureus</name>
    <name type="common">Israeli tilapia</name>
    <name type="synonym">Chromis aureus</name>
    <dbReference type="NCBI Taxonomy" id="47969"/>
    <lineage>
        <taxon>Eukaryota</taxon>
        <taxon>Metazoa</taxon>
        <taxon>Chordata</taxon>
        <taxon>Craniata</taxon>
        <taxon>Vertebrata</taxon>
        <taxon>Euteleostomi</taxon>
        <taxon>Actinopterygii</taxon>
        <taxon>Neopterygii</taxon>
        <taxon>Teleostei</taxon>
        <taxon>Neoteleostei</taxon>
        <taxon>Acanthomorphata</taxon>
        <taxon>Ovalentaria</taxon>
        <taxon>Cichlomorphae</taxon>
        <taxon>Cichliformes</taxon>
        <taxon>Cichlidae</taxon>
        <taxon>African cichlids</taxon>
        <taxon>Pseudocrenilabrinae</taxon>
        <taxon>Oreochromini</taxon>
        <taxon>Oreochromis</taxon>
    </lineage>
</organism>
<keyword evidence="2" id="KW-1185">Reference proteome</keyword>
<reference evidence="1" key="1">
    <citation type="submission" date="2025-08" db="UniProtKB">
        <authorList>
            <consortium name="Ensembl"/>
        </authorList>
    </citation>
    <scope>IDENTIFICATION</scope>
</reference>
<dbReference type="AlphaFoldDB" id="A0A668RY06"/>
<reference evidence="1" key="2">
    <citation type="submission" date="2025-09" db="UniProtKB">
        <authorList>
            <consortium name="Ensembl"/>
        </authorList>
    </citation>
    <scope>IDENTIFICATION</scope>
</reference>